<organism evidence="1 2">
    <name type="scientific">Sphingopyxis flava</name>
    <dbReference type="NCBI Taxonomy" id="1507287"/>
    <lineage>
        <taxon>Bacteria</taxon>
        <taxon>Pseudomonadati</taxon>
        <taxon>Pseudomonadota</taxon>
        <taxon>Alphaproteobacteria</taxon>
        <taxon>Sphingomonadales</taxon>
        <taxon>Sphingomonadaceae</taxon>
        <taxon>Sphingopyxis</taxon>
    </lineage>
</organism>
<proteinExistence type="predicted"/>
<keyword evidence="2" id="KW-1185">Reference proteome</keyword>
<sequence>MSGGSIALSAAAHVPPLHTSKSLQQLCARWQHNLDVGFTPERFQISFPSEA</sequence>
<dbReference type="AlphaFoldDB" id="A0A1T5CG29"/>
<accession>A0A1T5CG29</accession>
<evidence type="ECO:0000313" key="1">
    <source>
        <dbReference type="EMBL" id="SKB58407.1"/>
    </source>
</evidence>
<reference evidence="2" key="1">
    <citation type="submission" date="2017-02" db="EMBL/GenBank/DDBJ databases">
        <authorList>
            <person name="Varghese N."/>
            <person name="Submissions S."/>
        </authorList>
    </citation>
    <scope>NUCLEOTIDE SEQUENCE [LARGE SCALE GENOMIC DNA]</scope>
    <source>
        <strain evidence="2">R11H</strain>
    </source>
</reference>
<dbReference type="Gene3D" id="3.30.310.50">
    <property type="entry name" value="Alpha-D-phosphohexomutase, C-terminal domain"/>
    <property type="match status" value="1"/>
</dbReference>
<dbReference type="Proteomes" id="UP000190044">
    <property type="component" value="Unassembled WGS sequence"/>
</dbReference>
<gene>
    <name evidence="1" type="ORF">SAMN06295937_101036</name>
</gene>
<protein>
    <submittedName>
        <fullName evidence="1">Uncharacterized protein</fullName>
    </submittedName>
</protein>
<evidence type="ECO:0000313" key="2">
    <source>
        <dbReference type="Proteomes" id="UP000190044"/>
    </source>
</evidence>
<name>A0A1T5CG29_9SPHN</name>
<dbReference type="EMBL" id="FUYP01000010">
    <property type="protein sequence ID" value="SKB58407.1"/>
    <property type="molecule type" value="Genomic_DNA"/>
</dbReference>